<dbReference type="Pfam" id="PF00246">
    <property type="entry name" value="Peptidase_M14"/>
    <property type="match status" value="1"/>
</dbReference>
<evidence type="ECO:0000313" key="3">
    <source>
        <dbReference type="EMBL" id="RRJ90295.1"/>
    </source>
</evidence>
<dbReference type="GO" id="GO:0004181">
    <property type="term" value="F:metallocarboxypeptidase activity"/>
    <property type="evidence" value="ECO:0007669"/>
    <property type="project" value="InterPro"/>
</dbReference>
<reference evidence="3 4" key="1">
    <citation type="submission" date="2018-11" db="EMBL/GenBank/DDBJ databases">
        <title>Flavobacterium sp. nov., YIM 102701-2 draft genome.</title>
        <authorList>
            <person name="Li G."/>
            <person name="Jiang Y."/>
        </authorList>
    </citation>
    <scope>NUCLEOTIDE SEQUENCE [LARGE SCALE GENOMIC DNA]</scope>
    <source>
        <strain evidence="3 4">YIM 102701-2</strain>
    </source>
</reference>
<dbReference type="RefSeq" id="WP_125019123.1">
    <property type="nucleotide sequence ID" value="NZ_RQVQ01000018.1"/>
</dbReference>
<keyword evidence="4" id="KW-1185">Reference proteome</keyword>
<dbReference type="SUPFAM" id="SSF53187">
    <property type="entry name" value="Zn-dependent exopeptidases"/>
    <property type="match status" value="1"/>
</dbReference>
<comment type="similarity">
    <text evidence="1">Belongs to the peptidase M14 family.</text>
</comment>
<feature type="domain" description="Peptidase M14" evidence="2">
    <location>
        <begin position="15"/>
        <end position="268"/>
    </location>
</feature>
<dbReference type="AlphaFoldDB" id="A0A3P3W5A0"/>
<dbReference type="PROSITE" id="PS52035">
    <property type="entry name" value="PEPTIDASE_M14"/>
    <property type="match status" value="1"/>
</dbReference>
<accession>A0A3P3W5A0</accession>
<organism evidence="3 4">
    <name type="scientific">Paenimyroides tangerinum</name>
    <dbReference type="NCBI Taxonomy" id="2488728"/>
    <lineage>
        <taxon>Bacteria</taxon>
        <taxon>Pseudomonadati</taxon>
        <taxon>Bacteroidota</taxon>
        <taxon>Flavobacteriia</taxon>
        <taxon>Flavobacteriales</taxon>
        <taxon>Flavobacteriaceae</taxon>
        <taxon>Paenimyroides</taxon>
    </lineage>
</organism>
<dbReference type="OrthoDB" id="1119199at2"/>
<comment type="caution">
    <text evidence="3">The sequence shown here is derived from an EMBL/GenBank/DDBJ whole genome shotgun (WGS) entry which is preliminary data.</text>
</comment>
<dbReference type="Gene3D" id="3.40.630.10">
    <property type="entry name" value="Zn peptidases"/>
    <property type="match status" value="1"/>
</dbReference>
<evidence type="ECO:0000313" key="4">
    <source>
        <dbReference type="Proteomes" id="UP000275719"/>
    </source>
</evidence>
<evidence type="ECO:0000256" key="1">
    <source>
        <dbReference type="PROSITE-ProRule" id="PRU01379"/>
    </source>
</evidence>
<dbReference type="EMBL" id="RQVQ01000018">
    <property type="protein sequence ID" value="RRJ90295.1"/>
    <property type="molecule type" value="Genomic_DNA"/>
</dbReference>
<feature type="active site" description="Proton donor/acceptor" evidence="1">
    <location>
        <position position="240"/>
    </location>
</feature>
<dbReference type="GO" id="GO:0006508">
    <property type="term" value="P:proteolysis"/>
    <property type="evidence" value="ECO:0007669"/>
    <property type="project" value="InterPro"/>
</dbReference>
<name>A0A3P3W5A0_9FLAO</name>
<sequence>MNLLEIAKSSLQSTIKGRYLTNEHILPLLESLPKSFNLNVEGKSVLDKNIYSLKIGSGSTKVYMWSQMHGNESTTTKAIVDFLYFLNSDTKEAKSILEHFTIFIIPILNPDGAEAYTRVNANQVDLNRDSVDLSQPESQLLRRCFDEFKPDFAFNMHDQRTLFAAGNKNIPATISFLAPSYNKETEINEVRKTAMQVICEMNVEVSKYIPNQIGRFDDAFNLNCIGDRFTNLGVPTILFEAGHFPKDYQREETRKIVFVALLKALFSIKELSYINQDIQDYFKIPENQKLINDILLRDIKFKTEENISIRNLGIQYKEVLKSEEISFIPIFDNELIENHQFGYLEVDASDFEITRNADICDLLNEMNLKRTENGVFDVNYLLKY</sequence>
<evidence type="ECO:0000259" key="2">
    <source>
        <dbReference type="PROSITE" id="PS52035"/>
    </source>
</evidence>
<dbReference type="InterPro" id="IPR000834">
    <property type="entry name" value="Peptidase_M14"/>
</dbReference>
<gene>
    <name evidence="3" type="ORF">EG240_09315</name>
</gene>
<dbReference type="GO" id="GO:0008270">
    <property type="term" value="F:zinc ion binding"/>
    <property type="evidence" value="ECO:0007669"/>
    <property type="project" value="InterPro"/>
</dbReference>
<dbReference type="CDD" id="cd06239">
    <property type="entry name" value="M14-like"/>
    <property type="match status" value="1"/>
</dbReference>
<proteinExistence type="inferred from homology"/>
<dbReference type="Proteomes" id="UP000275719">
    <property type="component" value="Unassembled WGS sequence"/>
</dbReference>
<protein>
    <submittedName>
        <fullName evidence="3">DUF2817 domain-containing protein</fullName>
    </submittedName>
</protein>